<organism evidence="1 2">
    <name type="scientific">Streptomyces triculaminicus</name>
    <dbReference type="NCBI Taxonomy" id="2816232"/>
    <lineage>
        <taxon>Bacteria</taxon>
        <taxon>Bacillati</taxon>
        <taxon>Actinomycetota</taxon>
        <taxon>Actinomycetes</taxon>
        <taxon>Kitasatosporales</taxon>
        <taxon>Streptomycetaceae</taxon>
        <taxon>Streptomyces</taxon>
    </lineage>
</organism>
<sequence length="122" mass="13862">MTADVPERPLIPQPPTTVTHLRRAVAKIMPASLPEFASQLDDAVDEAVDPAQQRAEFGPLWRFTTRWAVYVWIQRQPRVAARFQELEDLAVTLDDREQIRAATSELGRILDDAHEAIGYGRR</sequence>
<dbReference type="AlphaFoldDB" id="A0A939FJL6"/>
<dbReference type="EMBL" id="JAFMOF010000001">
    <property type="protein sequence ID" value="MBO0651966.1"/>
    <property type="molecule type" value="Genomic_DNA"/>
</dbReference>
<evidence type="ECO:0000313" key="1">
    <source>
        <dbReference type="EMBL" id="MBO0651966.1"/>
    </source>
</evidence>
<name>A0A939FJL6_9ACTN</name>
<comment type="caution">
    <text evidence="1">The sequence shown here is derived from an EMBL/GenBank/DDBJ whole genome shotgun (WGS) entry which is preliminary data.</text>
</comment>
<protein>
    <submittedName>
        <fullName evidence="1">Uncharacterized protein</fullName>
    </submittedName>
</protein>
<gene>
    <name evidence="1" type="ORF">J1792_03885</name>
</gene>
<keyword evidence="2" id="KW-1185">Reference proteome</keyword>
<proteinExistence type="predicted"/>
<reference evidence="1" key="1">
    <citation type="submission" date="2021-03" db="EMBL/GenBank/DDBJ databases">
        <title>Streptomyces strains.</title>
        <authorList>
            <person name="Lund M.B."/>
            <person name="Toerring T."/>
        </authorList>
    </citation>
    <scope>NUCLEOTIDE SEQUENCE</scope>
    <source>
        <strain evidence="1">JCM 4242</strain>
    </source>
</reference>
<dbReference type="Proteomes" id="UP000664781">
    <property type="component" value="Unassembled WGS sequence"/>
</dbReference>
<dbReference type="RefSeq" id="WP_086567992.1">
    <property type="nucleotide sequence ID" value="NZ_JAFMOF010000001.1"/>
</dbReference>
<accession>A0A939FJL6</accession>
<evidence type="ECO:0000313" key="2">
    <source>
        <dbReference type="Proteomes" id="UP000664781"/>
    </source>
</evidence>